<dbReference type="EMBL" id="LJIJ01001577">
    <property type="protein sequence ID" value="ODM91377.1"/>
    <property type="molecule type" value="Genomic_DNA"/>
</dbReference>
<gene>
    <name evidence="7" type="ORF">Ocin01_15305</name>
</gene>
<protein>
    <submittedName>
        <fullName evidence="7">E3 SUMO-protein ligase PIAS2</fullName>
    </submittedName>
</protein>
<dbReference type="InterPro" id="IPR004181">
    <property type="entry name" value="Znf_MIZ"/>
</dbReference>
<keyword evidence="2 4" id="KW-0863">Zinc-finger</keyword>
<dbReference type="STRING" id="48709.A0A1D2MEC4"/>
<keyword evidence="8" id="KW-1185">Reference proteome</keyword>
<evidence type="ECO:0000313" key="8">
    <source>
        <dbReference type="Proteomes" id="UP000094527"/>
    </source>
</evidence>
<comment type="caution">
    <text evidence="7">The sequence shown here is derived from an EMBL/GenBank/DDBJ whole genome shotgun (WGS) entry which is preliminary data.</text>
</comment>
<feature type="region of interest" description="Disordered" evidence="5">
    <location>
        <begin position="257"/>
        <end position="281"/>
    </location>
</feature>
<dbReference type="Gene3D" id="3.30.40.10">
    <property type="entry name" value="Zinc/RING finger domain, C3HC4 (zinc finger)"/>
    <property type="match status" value="1"/>
</dbReference>
<dbReference type="GO" id="GO:0016874">
    <property type="term" value="F:ligase activity"/>
    <property type="evidence" value="ECO:0007669"/>
    <property type="project" value="UniProtKB-KW"/>
</dbReference>
<organism evidence="7 8">
    <name type="scientific">Orchesella cincta</name>
    <name type="common">Springtail</name>
    <name type="synonym">Podura cincta</name>
    <dbReference type="NCBI Taxonomy" id="48709"/>
    <lineage>
        <taxon>Eukaryota</taxon>
        <taxon>Metazoa</taxon>
        <taxon>Ecdysozoa</taxon>
        <taxon>Arthropoda</taxon>
        <taxon>Hexapoda</taxon>
        <taxon>Collembola</taxon>
        <taxon>Entomobryomorpha</taxon>
        <taxon>Entomobryoidea</taxon>
        <taxon>Orchesellidae</taxon>
        <taxon>Orchesellinae</taxon>
        <taxon>Orchesella</taxon>
    </lineage>
</organism>
<evidence type="ECO:0000256" key="3">
    <source>
        <dbReference type="ARBA" id="ARBA00022833"/>
    </source>
</evidence>
<proteinExistence type="predicted"/>
<evidence type="ECO:0000256" key="4">
    <source>
        <dbReference type="PROSITE-ProRule" id="PRU00452"/>
    </source>
</evidence>
<reference evidence="7 8" key="1">
    <citation type="journal article" date="2016" name="Genome Biol. Evol.">
        <title>Gene Family Evolution Reflects Adaptation to Soil Environmental Stressors in the Genome of the Collembolan Orchesella cincta.</title>
        <authorList>
            <person name="Faddeeva-Vakhrusheva A."/>
            <person name="Derks M.F."/>
            <person name="Anvar S.Y."/>
            <person name="Agamennone V."/>
            <person name="Suring W."/>
            <person name="Smit S."/>
            <person name="van Straalen N.M."/>
            <person name="Roelofs D."/>
        </authorList>
    </citation>
    <scope>NUCLEOTIDE SEQUENCE [LARGE SCALE GENOMIC DNA]</scope>
    <source>
        <tissue evidence="7">Mixed pool</tissue>
    </source>
</reference>
<dbReference type="GO" id="GO:0003712">
    <property type="term" value="F:transcription coregulator activity"/>
    <property type="evidence" value="ECO:0007669"/>
    <property type="project" value="TreeGrafter"/>
</dbReference>
<dbReference type="GO" id="GO:0006357">
    <property type="term" value="P:regulation of transcription by RNA polymerase II"/>
    <property type="evidence" value="ECO:0007669"/>
    <property type="project" value="TreeGrafter"/>
</dbReference>
<dbReference type="PANTHER" id="PTHR10782:SF94">
    <property type="entry name" value="SUPPRESSOR OF VARIEGATION 2-10, ISOFORM I"/>
    <property type="match status" value="1"/>
</dbReference>
<dbReference type="InterPro" id="IPR013083">
    <property type="entry name" value="Znf_RING/FYVE/PHD"/>
</dbReference>
<dbReference type="OrthoDB" id="10263264at2759"/>
<evidence type="ECO:0000256" key="2">
    <source>
        <dbReference type="ARBA" id="ARBA00022771"/>
    </source>
</evidence>
<evidence type="ECO:0000259" key="6">
    <source>
        <dbReference type="PROSITE" id="PS51044"/>
    </source>
</evidence>
<keyword evidence="7" id="KW-0436">Ligase</keyword>
<keyword evidence="1" id="KW-0479">Metal-binding</keyword>
<dbReference type="AlphaFoldDB" id="A0A1D2MEC4"/>
<dbReference type="PANTHER" id="PTHR10782">
    <property type="entry name" value="ZINC FINGER MIZ DOMAIN-CONTAINING PROTEIN"/>
    <property type="match status" value="1"/>
</dbReference>
<dbReference type="Proteomes" id="UP000094527">
    <property type="component" value="Unassembled WGS sequence"/>
</dbReference>
<accession>A0A1D2MEC4</accession>
<dbReference type="GO" id="GO:0061665">
    <property type="term" value="F:SUMO ligase activity"/>
    <property type="evidence" value="ECO:0007669"/>
    <property type="project" value="TreeGrafter"/>
</dbReference>
<keyword evidence="3" id="KW-0862">Zinc</keyword>
<dbReference type="CDD" id="cd16650">
    <property type="entry name" value="SP-RING_PIAS-like"/>
    <property type="match status" value="1"/>
</dbReference>
<dbReference type="GO" id="GO:0008270">
    <property type="term" value="F:zinc ion binding"/>
    <property type="evidence" value="ECO:0007669"/>
    <property type="project" value="UniProtKB-KW"/>
</dbReference>
<dbReference type="GO" id="GO:0016925">
    <property type="term" value="P:protein sumoylation"/>
    <property type="evidence" value="ECO:0007669"/>
    <property type="project" value="TreeGrafter"/>
</dbReference>
<dbReference type="GO" id="GO:0000785">
    <property type="term" value="C:chromatin"/>
    <property type="evidence" value="ECO:0007669"/>
    <property type="project" value="TreeGrafter"/>
</dbReference>
<evidence type="ECO:0000313" key="7">
    <source>
        <dbReference type="EMBL" id="ODM91377.1"/>
    </source>
</evidence>
<name>A0A1D2MEC4_ORCCI</name>
<dbReference type="Pfam" id="PF02891">
    <property type="entry name" value="zf-MIZ"/>
    <property type="match status" value="1"/>
</dbReference>
<feature type="domain" description="SP-RING-type" evidence="6">
    <location>
        <begin position="151"/>
        <end position="232"/>
    </location>
</feature>
<evidence type="ECO:0000256" key="1">
    <source>
        <dbReference type="ARBA" id="ARBA00022723"/>
    </source>
</evidence>
<dbReference type="PROSITE" id="PS51044">
    <property type="entry name" value="ZF_SP_RING"/>
    <property type="match status" value="1"/>
</dbReference>
<evidence type="ECO:0000256" key="5">
    <source>
        <dbReference type="SAM" id="MobiDB-lite"/>
    </source>
</evidence>
<sequence length="362" mass="40606">MMGKSYEFWRRVVVSFSFLELKFVLNSADKKSQASTVDGLRKTCMHLIMFGNATVVREVMKMHKKKVELLKLQMQQQRAENGECSGTQQPYQPQAERKIISGAAIKFGIGHYLEKGFTLEQLFQHVQTKWVRPADFTKSQIKEIFRVKSGEEGDCAPTYIRVSVACPMGKSRMSWPCKSVKCSHLQCFDANHFMMMNRRKPKFTCPVCTTPLIFTDLRIDGYFLEVVKSLSIDAANEIELFADGNWAPAPFTIKKDQENLYPTEKKRPRAESSSGSSAVSQLVDLDDGKENLTNESGTAATTIITNSSASTSHGMCEVGRCLAEIINNVCQSVLNNDKESVQTEDGSNNNLSEQVHDVIVIE</sequence>